<accession>A0A449B4S9</accession>
<protein>
    <submittedName>
        <fullName evidence="1">Uncharacterized protein</fullName>
    </submittedName>
</protein>
<proteinExistence type="predicted"/>
<dbReference type="EMBL" id="LR215037">
    <property type="protein sequence ID" value="VEU75592.1"/>
    <property type="molecule type" value="Genomic_DNA"/>
</dbReference>
<keyword evidence="2" id="KW-1185">Reference proteome</keyword>
<dbReference type="KEGG" id="mmau:NCTC10168_00519"/>
<dbReference type="AlphaFoldDB" id="A0A449B4S9"/>
<evidence type="ECO:0000313" key="2">
    <source>
        <dbReference type="Proteomes" id="UP000290243"/>
    </source>
</evidence>
<organism evidence="1 2">
    <name type="scientific">Mycoplasmopsis maculosa</name>
    <dbReference type="NCBI Taxonomy" id="114885"/>
    <lineage>
        <taxon>Bacteria</taxon>
        <taxon>Bacillati</taxon>
        <taxon>Mycoplasmatota</taxon>
        <taxon>Mycoplasmoidales</taxon>
        <taxon>Metamycoplasmataceae</taxon>
        <taxon>Mycoplasmopsis</taxon>
    </lineage>
</organism>
<gene>
    <name evidence="1" type="ORF">NCTC10168_00519</name>
</gene>
<dbReference type="Proteomes" id="UP000290243">
    <property type="component" value="Chromosome"/>
</dbReference>
<dbReference type="RefSeq" id="WP_129646824.1">
    <property type="nucleotide sequence ID" value="NZ_LR215037.1"/>
</dbReference>
<sequence>MINLGSKTSTNVPWYGLETFNNDGTLNSLGTGGGIPTTGGTWINVTFTALYGEKGPGGQWEPFSHDKINRDLNRYIRKTFATANLTLDSGVNFISIHAEK</sequence>
<name>A0A449B4S9_9BACT</name>
<evidence type="ECO:0000313" key="1">
    <source>
        <dbReference type="EMBL" id="VEU75592.1"/>
    </source>
</evidence>
<reference evidence="1 2" key="1">
    <citation type="submission" date="2019-01" db="EMBL/GenBank/DDBJ databases">
        <authorList>
            <consortium name="Pathogen Informatics"/>
        </authorList>
    </citation>
    <scope>NUCLEOTIDE SEQUENCE [LARGE SCALE GENOMIC DNA]</scope>
    <source>
        <strain evidence="1 2">NCTC10168</strain>
    </source>
</reference>